<organism evidence="4 5">
    <name type="scientific">Syntrophaceticus schinkii</name>
    <dbReference type="NCBI Taxonomy" id="499207"/>
    <lineage>
        <taxon>Bacteria</taxon>
        <taxon>Bacillati</taxon>
        <taxon>Bacillota</taxon>
        <taxon>Clostridia</taxon>
        <taxon>Thermoanaerobacterales</taxon>
        <taxon>Thermoanaerobacterales Family III. Incertae Sedis</taxon>
        <taxon>Syntrophaceticus</taxon>
    </lineage>
</organism>
<dbReference type="NCBIfam" id="TIGR01361">
    <property type="entry name" value="DAHP_synth_Bsub"/>
    <property type="match status" value="1"/>
</dbReference>
<reference evidence="5" key="1">
    <citation type="submission" date="2015-01" db="EMBL/GenBank/DDBJ databases">
        <authorList>
            <person name="Manzoor Shahid"/>
            <person name="Zubair Saima"/>
        </authorList>
    </citation>
    <scope>NUCLEOTIDE SEQUENCE [LARGE SCALE GENOMIC DNA]</scope>
    <source>
        <strain evidence="5">Sp3</strain>
    </source>
</reference>
<dbReference type="InterPro" id="IPR006268">
    <property type="entry name" value="DAHP_syn_2"/>
</dbReference>
<dbReference type="SUPFAM" id="SSF51569">
    <property type="entry name" value="Aldolase"/>
    <property type="match status" value="1"/>
</dbReference>
<gene>
    <name evidence="4" type="primary">aroF</name>
    <name evidence="4" type="ORF">SSCH_1060019</name>
</gene>
<keyword evidence="5" id="KW-1185">Reference proteome</keyword>
<feature type="domain" description="DAHP synthase ferredoxin-like" evidence="3">
    <location>
        <begin position="1"/>
        <end position="67"/>
    </location>
</feature>
<dbReference type="GO" id="GO:0003849">
    <property type="term" value="F:3-deoxy-7-phosphoheptulonate synthase activity"/>
    <property type="evidence" value="ECO:0007669"/>
    <property type="project" value="UniProtKB-EC"/>
</dbReference>
<evidence type="ECO:0000313" key="5">
    <source>
        <dbReference type="Proteomes" id="UP000046155"/>
    </source>
</evidence>
<evidence type="ECO:0000259" key="3">
    <source>
        <dbReference type="Pfam" id="PF18152"/>
    </source>
</evidence>
<dbReference type="OrthoDB" id="9780456at2"/>
<dbReference type="PANTHER" id="PTHR43018:SF2">
    <property type="entry name" value="PHOSPHO-2-DEHYDRO-3-DEOXYHEPTONATE ALDOLASE"/>
    <property type="match status" value="1"/>
</dbReference>
<dbReference type="GO" id="GO:0009073">
    <property type="term" value="P:aromatic amino acid family biosynthetic process"/>
    <property type="evidence" value="ECO:0007669"/>
    <property type="project" value="InterPro"/>
</dbReference>
<dbReference type="Pfam" id="PF00793">
    <property type="entry name" value="DAHP_synth_1"/>
    <property type="match status" value="1"/>
</dbReference>
<dbReference type="Gene3D" id="3.30.70.1140">
    <property type="entry name" value="Phospho-2-dehydro-3-deoxyheptonate aldolase, domain 1"/>
    <property type="match status" value="1"/>
</dbReference>
<dbReference type="Gene3D" id="3.20.20.70">
    <property type="entry name" value="Aldolase class I"/>
    <property type="match status" value="1"/>
</dbReference>
<evidence type="ECO:0000256" key="1">
    <source>
        <dbReference type="ARBA" id="ARBA00022679"/>
    </source>
</evidence>
<dbReference type="InterPro" id="IPR013785">
    <property type="entry name" value="Aldolase_TIM"/>
</dbReference>
<dbReference type="InterPro" id="IPR052899">
    <property type="entry name" value="Class-I_DAHP_synthase"/>
</dbReference>
<dbReference type="InterPro" id="IPR006218">
    <property type="entry name" value="DAHP1/KDSA"/>
</dbReference>
<dbReference type="AlphaFoldDB" id="A0A0B7MHN0"/>
<sequence>MVVVMKLTARPEEIAAVQQRLEQAGFQAHFIHGVKRLVIGAVGDRAAINSLGLEALAGVERVVPIMKPYKLVSREVKGENSLIKVKDAVFGGGKLVVIAGPCAVESREQLLTAARRVRQAGAMVLRGGAFKPRTSPYSFRGLGKEGLQLLAEVARETGVATVSEVLDEASLEMALEYVDMVQVGARNMQNFRLLQAVGCCQKPVLLKRGFSATIDEWLMAAEYILSEGNEEVILCERGIRTFETATRNTLDLSAVSLVKELSHLPVIADPSHATGNRKLVSPMSRAAVAAGADGLIIEVHPDPAHALCDGPQSLSPDDFDLLMGELQGIAAAMGRDL</sequence>
<dbReference type="InterPro" id="IPR041071">
    <property type="entry name" value="DAHP_snth_FXD"/>
</dbReference>
<dbReference type="Proteomes" id="UP000046155">
    <property type="component" value="Unassembled WGS sequence"/>
</dbReference>
<proteinExistence type="predicted"/>
<protein>
    <submittedName>
        <fullName evidence="4">Phospho-2-dehydro-3-deoxyheptonate aldolase</fullName>
        <ecNumber evidence="4">2.5.1.54</ecNumber>
    </submittedName>
</protein>
<dbReference type="EMBL" id="CDRZ01000009">
    <property type="protein sequence ID" value="CEO87476.1"/>
    <property type="molecule type" value="Genomic_DNA"/>
</dbReference>
<name>A0A0B7MHN0_9FIRM</name>
<feature type="domain" description="DAHP synthetase I/KDSA" evidence="2">
    <location>
        <begin position="87"/>
        <end position="320"/>
    </location>
</feature>
<accession>A0A0B7MHN0</accession>
<dbReference type="Pfam" id="PF18152">
    <property type="entry name" value="DAHP_snth_FXD"/>
    <property type="match status" value="1"/>
</dbReference>
<dbReference type="NCBIfam" id="NF006421">
    <property type="entry name" value="PRK08673.1"/>
    <property type="match status" value="1"/>
</dbReference>
<evidence type="ECO:0000259" key="2">
    <source>
        <dbReference type="Pfam" id="PF00793"/>
    </source>
</evidence>
<dbReference type="RefSeq" id="WP_044663840.1">
    <property type="nucleotide sequence ID" value="NZ_CDRZ01000009.1"/>
</dbReference>
<evidence type="ECO:0000313" key="4">
    <source>
        <dbReference type="EMBL" id="CEO87476.1"/>
    </source>
</evidence>
<dbReference type="NCBIfam" id="NF009239">
    <property type="entry name" value="PRK12595.1"/>
    <property type="match status" value="1"/>
</dbReference>
<dbReference type="EC" id="2.5.1.54" evidence="4"/>
<dbReference type="GO" id="GO:0016832">
    <property type="term" value="F:aldehyde-lyase activity"/>
    <property type="evidence" value="ECO:0007669"/>
    <property type="project" value="InterPro"/>
</dbReference>
<dbReference type="PANTHER" id="PTHR43018">
    <property type="entry name" value="PHOSPHO-2-DEHYDRO-3-DEOXYHEPTONATE ALDOLASE"/>
    <property type="match status" value="1"/>
</dbReference>
<keyword evidence="1 4" id="KW-0808">Transferase</keyword>